<keyword evidence="1" id="KW-1133">Transmembrane helix</keyword>
<keyword evidence="3" id="KW-1185">Reference proteome</keyword>
<gene>
    <name evidence="2" type="ORF">MSPICULIGERA_LOCUS8269</name>
</gene>
<keyword evidence="1" id="KW-0812">Transmembrane</keyword>
<organism evidence="2 3">
    <name type="scientific">Mesorhabditis spiculigera</name>
    <dbReference type="NCBI Taxonomy" id="96644"/>
    <lineage>
        <taxon>Eukaryota</taxon>
        <taxon>Metazoa</taxon>
        <taxon>Ecdysozoa</taxon>
        <taxon>Nematoda</taxon>
        <taxon>Chromadorea</taxon>
        <taxon>Rhabditida</taxon>
        <taxon>Rhabditina</taxon>
        <taxon>Rhabditomorpha</taxon>
        <taxon>Rhabditoidea</taxon>
        <taxon>Rhabditidae</taxon>
        <taxon>Mesorhabditinae</taxon>
        <taxon>Mesorhabditis</taxon>
    </lineage>
</organism>
<feature type="transmembrane region" description="Helical" evidence="1">
    <location>
        <begin position="99"/>
        <end position="121"/>
    </location>
</feature>
<dbReference type="AlphaFoldDB" id="A0AA36CK23"/>
<dbReference type="Proteomes" id="UP001177023">
    <property type="component" value="Unassembled WGS sequence"/>
</dbReference>
<protein>
    <submittedName>
        <fullName evidence="2">Uncharacterized protein</fullName>
    </submittedName>
</protein>
<evidence type="ECO:0000256" key="1">
    <source>
        <dbReference type="SAM" id="Phobius"/>
    </source>
</evidence>
<name>A0AA36CK23_9BILA</name>
<feature type="transmembrane region" description="Helical" evidence="1">
    <location>
        <begin position="42"/>
        <end position="63"/>
    </location>
</feature>
<accession>A0AA36CK23</accession>
<evidence type="ECO:0000313" key="2">
    <source>
        <dbReference type="EMBL" id="CAJ0569809.1"/>
    </source>
</evidence>
<reference evidence="2" key="1">
    <citation type="submission" date="2023-06" db="EMBL/GenBank/DDBJ databases">
        <authorList>
            <person name="Delattre M."/>
        </authorList>
    </citation>
    <scope>NUCLEOTIDE SEQUENCE</scope>
    <source>
        <strain evidence="2">AF72</strain>
    </source>
</reference>
<feature type="transmembrane region" description="Helical" evidence="1">
    <location>
        <begin position="75"/>
        <end position="93"/>
    </location>
</feature>
<feature type="transmembrane region" description="Helical" evidence="1">
    <location>
        <begin position="164"/>
        <end position="185"/>
    </location>
</feature>
<keyword evidence="1" id="KW-0472">Membrane</keyword>
<dbReference type="EMBL" id="CATQJA010002139">
    <property type="protein sequence ID" value="CAJ0569809.1"/>
    <property type="molecule type" value="Genomic_DNA"/>
</dbReference>
<feature type="non-terminal residue" evidence="2">
    <location>
        <position position="297"/>
    </location>
</feature>
<feature type="transmembrane region" description="Helical" evidence="1">
    <location>
        <begin position="256"/>
        <end position="275"/>
    </location>
</feature>
<comment type="caution">
    <text evidence="2">The sequence shown here is derived from an EMBL/GenBank/DDBJ whole genome shotgun (WGS) entry which is preliminary data.</text>
</comment>
<proteinExistence type="predicted"/>
<sequence length="297" mass="34088">MEFPVWLWRPNVQPESPVKADDYKCCYFCGCSSKCWFTLCTAIWILASIIFIASAIFVFLVRPDVTVIALRQPGLYLRLAVIVLGFLAVRAIMTKKPGYMQAFIIVFASLQALTLLAEIFFGHHRDQGYNYEGRGYRDDTVGYNDGAMGYRNDHIGMWEITERIPGLIIGAIVAIWMNVVVYMYYSYIRDRQLEVEQQELCSAVSNFRWLELSRMGFPVWLWRPKVQPKSPVEPGNYLCCGCCCCTAKCCFTFDTIIWVISAALFCLIVGISLIIKPLLIWRYLENAQFFIWGATVL</sequence>
<evidence type="ECO:0000313" key="3">
    <source>
        <dbReference type="Proteomes" id="UP001177023"/>
    </source>
</evidence>